<name>A0A6G1IJZ4_9PLEO</name>
<organism evidence="1 2">
    <name type="scientific">Lentithecium fluviatile CBS 122367</name>
    <dbReference type="NCBI Taxonomy" id="1168545"/>
    <lineage>
        <taxon>Eukaryota</taxon>
        <taxon>Fungi</taxon>
        <taxon>Dikarya</taxon>
        <taxon>Ascomycota</taxon>
        <taxon>Pezizomycotina</taxon>
        <taxon>Dothideomycetes</taxon>
        <taxon>Pleosporomycetidae</taxon>
        <taxon>Pleosporales</taxon>
        <taxon>Massarineae</taxon>
        <taxon>Lentitheciaceae</taxon>
        <taxon>Lentithecium</taxon>
    </lineage>
</organism>
<gene>
    <name evidence="1" type="ORF">K458DRAFT_316871</name>
</gene>
<dbReference type="InterPro" id="IPR036397">
    <property type="entry name" value="RNaseH_sf"/>
</dbReference>
<proteinExistence type="predicted"/>
<dbReference type="GO" id="GO:0003676">
    <property type="term" value="F:nucleic acid binding"/>
    <property type="evidence" value="ECO:0007669"/>
    <property type="project" value="InterPro"/>
</dbReference>
<evidence type="ECO:0000313" key="2">
    <source>
        <dbReference type="Proteomes" id="UP000799291"/>
    </source>
</evidence>
<evidence type="ECO:0000313" key="1">
    <source>
        <dbReference type="EMBL" id="KAF2678564.1"/>
    </source>
</evidence>
<dbReference type="OrthoDB" id="3556043at2759"/>
<evidence type="ECO:0008006" key="3">
    <source>
        <dbReference type="Google" id="ProtNLM"/>
    </source>
</evidence>
<dbReference type="Gene3D" id="3.30.420.10">
    <property type="entry name" value="Ribonuclease H-like superfamily/Ribonuclease H"/>
    <property type="match status" value="1"/>
</dbReference>
<keyword evidence="2" id="KW-1185">Reference proteome</keyword>
<accession>A0A6G1IJZ4</accession>
<dbReference type="Proteomes" id="UP000799291">
    <property type="component" value="Unassembled WGS sequence"/>
</dbReference>
<sequence length="53" mass="6317">MLGNNGEYKEYIYMQDNAPIHTSYKTRVWLNAYDIKTLPWPPYSLDCNPIKHL</sequence>
<dbReference type="EMBL" id="MU005611">
    <property type="protein sequence ID" value="KAF2678564.1"/>
    <property type="molecule type" value="Genomic_DNA"/>
</dbReference>
<reference evidence="1" key="1">
    <citation type="journal article" date="2020" name="Stud. Mycol.">
        <title>101 Dothideomycetes genomes: a test case for predicting lifestyles and emergence of pathogens.</title>
        <authorList>
            <person name="Haridas S."/>
            <person name="Albert R."/>
            <person name="Binder M."/>
            <person name="Bloem J."/>
            <person name="Labutti K."/>
            <person name="Salamov A."/>
            <person name="Andreopoulos B."/>
            <person name="Baker S."/>
            <person name="Barry K."/>
            <person name="Bills G."/>
            <person name="Bluhm B."/>
            <person name="Cannon C."/>
            <person name="Castanera R."/>
            <person name="Culley D."/>
            <person name="Daum C."/>
            <person name="Ezra D."/>
            <person name="Gonzalez J."/>
            <person name="Henrissat B."/>
            <person name="Kuo A."/>
            <person name="Liang C."/>
            <person name="Lipzen A."/>
            <person name="Lutzoni F."/>
            <person name="Magnuson J."/>
            <person name="Mondo S."/>
            <person name="Nolan M."/>
            <person name="Ohm R."/>
            <person name="Pangilinan J."/>
            <person name="Park H.-J."/>
            <person name="Ramirez L."/>
            <person name="Alfaro M."/>
            <person name="Sun H."/>
            <person name="Tritt A."/>
            <person name="Yoshinaga Y."/>
            <person name="Zwiers L.-H."/>
            <person name="Turgeon B."/>
            <person name="Goodwin S."/>
            <person name="Spatafora J."/>
            <person name="Crous P."/>
            <person name="Grigoriev I."/>
        </authorList>
    </citation>
    <scope>NUCLEOTIDE SEQUENCE</scope>
    <source>
        <strain evidence="1">CBS 122367</strain>
    </source>
</reference>
<protein>
    <recommendedName>
        <fullName evidence="3">Tc1-like transposase DDE domain-containing protein</fullName>
    </recommendedName>
</protein>
<dbReference type="AlphaFoldDB" id="A0A6G1IJZ4"/>